<keyword evidence="9" id="KW-1185">Reference proteome</keyword>
<keyword evidence="3" id="KW-0805">Transcription regulation</keyword>
<dbReference type="GO" id="GO:0003700">
    <property type="term" value="F:DNA-binding transcription factor activity"/>
    <property type="evidence" value="ECO:0007669"/>
    <property type="project" value="InterPro"/>
</dbReference>
<dbReference type="GO" id="GO:0032259">
    <property type="term" value="P:methylation"/>
    <property type="evidence" value="ECO:0007669"/>
    <property type="project" value="UniProtKB-KW"/>
</dbReference>
<dbReference type="GO" id="GO:0008270">
    <property type="term" value="F:zinc ion binding"/>
    <property type="evidence" value="ECO:0007669"/>
    <property type="project" value="InterPro"/>
</dbReference>
<dbReference type="InterPro" id="IPR004026">
    <property type="entry name" value="Ada_DNA_repair_Zn-bd"/>
</dbReference>
<evidence type="ECO:0000259" key="7">
    <source>
        <dbReference type="PROSITE" id="PS01124"/>
    </source>
</evidence>
<evidence type="ECO:0000313" key="9">
    <source>
        <dbReference type="Proteomes" id="UP001163105"/>
    </source>
</evidence>
<dbReference type="Pfam" id="PF02805">
    <property type="entry name" value="Ada_Zn_binding"/>
    <property type="match status" value="1"/>
</dbReference>
<evidence type="ECO:0000256" key="5">
    <source>
        <dbReference type="ARBA" id="ARBA00023163"/>
    </source>
</evidence>
<dbReference type="SUPFAM" id="SSF57884">
    <property type="entry name" value="Ada DNA repair protein, N-terminal domain (N-Ada 10)"/>
    <property type="match status" value="1"/>
</dbReference>
<evidence type="ECO:0000256" key="3">
    <source>
        <dbReference type="ARBA" id="ARBA00023015"/>
    </source>
</evidence>
<dbReference type="Gene3D" id="3.40.10.10">
    <property type="entry name" value="DNA Methylphosphotriester Repair Domain"/>
    <property type="match status" value="1"/>
</dbReference>
<keyword evidence="2" id="KW-0808">Transferase</keyword>
<organism evidence="8 9">
    <name type="scientific">Purpureocillium lavendulum</name>
    <dbReference type="NCBI Taxonomy" id="1247861"/>
    <lineage>
        <taxon>Eukaryota</taxon>
        <taxon>Fungi</taxon>
        <taxon>Dikarya</taxon>
        <taxon>Ascomycota</taxon>
        <taxon>Pezizomycotina</taxon>
        <taxon>Sordariomycetes</taxon>
        <taxon>Hypocreomycetidae</taxon>
        <taxon>Hypocreales</taxon>
        <taxon>Ophiocordycipitaceae</taxon>
        <taxon>Purpureocillium</taxon>
    </lineage>
</organism>
<keyword evidence="4" id="KW-0010">Activator</keyword>
<dbReference type="InterPro" id="IPR018060">
    <property type="entry name" value="HTH_AraC"/>
</dbReference>
<evidence type="ECO:0000256" key="6">
    <source>
        <dbReference type="SAM" id="MobiDB-lite"/>
    </source>
</evidence>
<dbReference type="Gene3D" id="1.10.10.60">
    <property type="entry name" value="Homeodomain-like"/>
    <property type="match status" value="1"/>
</dbReference>
<dbReference type="AlphaFoldDB" id="A0AB34FT52"/>
<feature type="region of interest" description="Disordered" evidence="6">
    <location>
        <begin position="119"/>
        <end position="145"/>
    </location>
</feature>
<evidence type="ECO:0000313" key="8">
    <source>
        <dbReference type="EMBL" id="KAJ6442678.1"/>
    </source>
</evidence>
<dbReference type="GO" id="GO:0006281">
    <property type="term" value="P:DNA repair"/>
    <property type="evidence" value="ECO:0007669"/>
    <property type="project" value="InterPro"/>
</dbReference>
<sequence length="262" mass="28256">MDEMYGPSSLLALPLPLSLAPPPAPPSFFADDDSRWAAVQSRDAVADGFFVYAVRTTKVYCRPICKARLARRANVRFYPTGADARDAGFRACKRCKPDLAGFMPEERAVRQIRAFVREHDGGGRDGAHGGGDGGDGDEDGGASSNRMSLADMAARTGLSKWHFHRVFKKCVGVTPFEYLRTQRLAWGGGEGNQQQVPMQMPWPALDGQDGFLSHDFDFAAFDLATDSSEGLSVGSGSLTTASGSGCSPLSLDDLLVWPEEMP</sequence>
<dbReference type="InterPro" id="IPR035451">
    <property type="entry name" value="Ada-like_dom_sf"/>
</dbReference>
<keyword evidence="2" id="KW-0489">Methyltransferase</keyword>
<dbReference type="PROSITE" id="PS01124">
    <property type="entry name" value="HTH_ARAC_FAMILY_2"/>
    <property type="match status" value="1"/>
</dbReference>
<name>A0AB34FT52_9HYPO</name>
<dbReference type="EMBL" id="JAQHRD010000003">
    <property type="protein sequence ID" value="KAJ6442678.1"/>
    <property type="molecule type" value="Genomic_DNA"/>
</dbReference>
<dbReference type="GO" id="GO:0008168">
    <property type="term" value="F:methyltransferase activity"/>
    <property type="evidence" value="ECO:0007669"/>
    <property type="project" value="UniProtKB-KW"/>
</dbReference>
<proteinExistence type="predicted"/>
<evidence type="ECO:0000256" key="2">
    <source>
        <dbReference type="ARBA" id="ARBA00022603"/>
    </source>
</evidence>
<accession>A0AB34FT52</accession>
<dbReference type="GO" id="GO:0043565">
    <property type="term" value="F:sequence-specific DNA binding"/>
    <property type="evidence" value="ECO:0007669"/>
    <property type="project" value="InterPro"/>
</dbReference>
<feature type="domain" description="HTH araC/xylS-type" evidence="7">
    <location>
        <begin position="144"/>
        <end position="181"/>
    </location>
</feature>
<comment type="cofactor">
    <cofactor evidence="1">
        <name>Zn(2+)</name>
        <dbReference type="ChEBI" id="CHEBI:29105"/>
    </cofactor>
</comment>
<reference evidence="8" key="1">
    <citation type="submission" date="2023-01" db="EMBL/GenBank/DDBJ databases">
        <title>The growth and conidiation of Purpureocillium lavendulum are regulated by nitrogen source and histone H3K14 acetylation.</title>
        <authorList>
            <person name="Tang P."/>
            <person name="Han J."/>
            <person name="Zhang C."/>
            <person name="Tang P."/>
            <person name="Qi F."/>
            <person name="Zhang K."/>
            <person name="Liang L."/>
        </authorList>
    </citation>
    <scope>NUCLEOTIDE SEQUENCE</scope>
    <source>
        <strain evidence="8">YMF1.00683</strain>
    </source>
</reference>
<protein>
    <submittedName>
        <fullName evidence="8">Helix-turn-helix, AraC type, DNA binding protein</fullName>
    </submittedName>
</protein>
<dbReference type="SUPFAM" id="SSF46689">
    <property type="entry name" value="Homeodomain-like"/>
    <property type="match status" value="1"/>
</dbReference>
<comment type="caution">
    <text evidence="8">The sequence shown here is derived from an EMBL/GenBank/DDBJ whole genome shotgun (WGS) entry which is preliminary data.</text>
</comment>
<keyword evidence="5" id="KW-0804">Transcription</keyword>
<dbReference type="Proteomes" id="UP001163105">
    <property type="component" value="Unassembled WGS sequence"/>
</dbReference>
<dbReference type="InterPro" id="IPR009057">
    <property type="entry name" value="Homeodomain-like_sf"/>
</dbReference>
<evidence type="ECO:0000256" key="1">
    <source>
        <dbReference type="ARBA" id="ARBA00001947"/>
    </source>
</evidence>
<gene>
    <name evidence="8" type="ORF">O9K51_03853</name>
</gene>
<evidence type="ECO:0000256" key="4">
    <source>
        <dbReference type="ARBA" id="ARBA00023159"/>
    </source>
</evidence>